<keyword evidence="9" id="KW-0482">Metalloprotease</keyword>
<dbReference type="RefSeq" id="WP_013343547.1">
    <property type="nucleotide sequence ID" value="NC_014541.1"/>
</dbReference>
<dbReference type="InterPro" id="IPR002169">
    <property type="entry name" value="Peptidase_M9A/M9B"/>
</dbReference>
<keyword evidence="12" id="KW-1185">Reference proteome</keyword>
<dbReference type="PRINTS" id="PR00931">
    <property type="entry name" value="MICOLLPTASE"/>
</dbReference>
<dbReference type="KEGG" id="fbl:Fbal_0027"/>
<dbReference type="Proteomes" id="UP000006683">
    <property type="component" value="Chromosome"/>
</dbReference>
<dbReference type="EMBL" id="CP002209">
    <property type="protein sequence ID" value="ADN74241.1"/>
    <property type="molecule type" value="Genomic_DNA"/>
</dbReference>
<evidence type="ECO:0000256" key="8">
    <source>
        <dbReference type="ARBA" id="ARBA00022833"/>
    </source>
</evidence>
<protein>
    <submittedName>
        <fullName evidence="11">Microbial collagenase</fullName>
        <ecNumber evidence="11">3.4.24.3</ecNumber>
    </submittedName>
</protein>
<dbReference type="GO" id="GO:0005576">
    <property type="term" value="C:extracellular region"/>
    <property type="evidence" value="ECO:0007669"/>
    <property type="project" value="UniProtKB-SubCell"/>
</dbReference>
<evidence type="ECO:0000256" key="7">
    <source>
        <dbReference type="ARBA" id="ARBA00022801"/>
    </source>
</evidence>
<dbReference type="PANTHER" id="PTHR13062:SF9">
    <property type="entry name" value="MICROBIAL COLLAGENASE"/>
    <property type="match status" value="1"/>
</dbReference>
<evidence type="ECO:0000256" key="2">
    <source>
        <dbReference type="ARBA" id="ARBA00004613"/>
    </source>
</evidence>
<keyword evidence="7 11" id="KW-0378">Hydrolase</keyword>
<dbReference type="OrthoDB" id="9802683at2"/>
<dbReference type="eggNOG" id="COG1512">
    <property type="taxonomic scope" value="Bacteria"/>
</dbReference>
<evidence type="ECO:0000313" key="11">
    <source>
        <dbReference type="EMBL" id="ADN74241.1"/>
    </source>
</evidence>
<evidence type="ECO:0000256" key="4">
    <source>
        <dbReference type="ARBA" id="ARBA00022670"/>
    </source>
</evidence>
<evidence type="ECO:0000256" key="9">
    <source>
        <dbReference type="ARBA" id="ARBA00023049"/>
    </source>
</evidence>
<evidence type="ECO:0000256" key="1">
    <source>
        <dbReference type="ARBA" id="ARBA00001947"/>
    </source>
</evidence>
<keyword evidence="4" id="KW-0645">Protease</keyword>
<keyword evidence="6" id="KW-0732">Signal</keyword>
<keyword evidence="8" id="KW-0862">Zinc</keyword>
<dbReference type="GO" id="GO:0004222">
    <property type="term" value="F:metalloendopeptidase activity"/>
    <property type="evidence" value="ECO:0007669"/>
    <property type="project" value="UniProtKB-EC"/>
</dbReference>
<gene>
    <name evidence="11" type="ordered locus">Fbal_0027</name>
</gene>
<evidence type="ECO:0000256" key="5">
    <source>
        <dbReference type="ARBA" id="ARBA00022723"/>
    </source>
</evidence>
<name>E1SV87_FERBD</name>
<dbReference type="GO" id="GO:0006508">
    <property type="term" value="P:proteolysis"/>
    <property type="evidence" value="ECO:0007669"/>
    <property type="project" value="UniProtKB-KW"/>
</dbReference>
<dbReference type="Gene3D" id="3.40.30.160">
    <property type="entry name" value="Collagenase ColT, N-terminal domain"/>
    <property type="match status" value="1"/>
</dbReference>
<dbReference type="Gene3D" id="1.10.390.20">
    <property type="match status" value="1"/>
</dbReference>
<sequence length="562" mass="63403">MRLLLPLALTGLLGACTTLPQPQPVTLTNWQQPDPAQLPLALDNLSRGEAEPALDYLRAFSYFGDPDTLTEAQQQQLHSAMLAQGKSLDALAEPRLAEQWAVAFYRYYGQEAMQPYAEALLPSLIRQLDRFAEQAPQTLAQEYALWELLRAPGLLMHQVRRKDAENPLHAALTERELTEALTRYAASAGAHYQGQDWPLQNAYWVLAHQRLLLSEEKGEAQDQAVAAIARQDLSQRGDAAKTAFTLGYLVNAFLGQEACKETYGDLCAIPEPEAVLPITHACTERLVIRTQDLNEAELAESCDKLTSQEDHFHQLLGTGMTPVVNDYNTALEVVVFKNWSQYNAYGQLLFDISTDNGGMYIEGTPQAEGNQARFFAFRGWWLPEFNVWNLNHEYIHYLDGRYIKYGGFGHFPGQMVWWAEGMAEYISKGEDNRQAQKLLQDTDPAEWPSLETIFATEYDDGLDRTYRWSYMAVRYLAEQAPDSLVAITKPLKGDYAEGYATILSDTAEAHQAGFSQWLTEWAAAPLPEEADASPYPRKLNRYGYRDYLRPAQLANSEGHLHF</sequence>
<dbReference type="PANTHER" id="PTHR13062">
    <property type="entry name" value="COLLAGENASE"/>
    <property type="match status" value="1"/>
</dbReference>
<dbReference type="Pfam" id="PF01752">
    <property type="entry name" value="Peptidase_M9"/>
    <property type="match status" value="1"/>
</dbReference>
<organism evidence="11 12">
    <name type="scientific">Ferrimonas balearica (strain DSM 9799 / CCM 4581 / KCTC 23876 / PAT)</name>
    <dbReference type="NCBI Taxonomy" id="550540"/>
    <lineage>
        <taxon>Bacteria</taxon>
        <taxon>Pseudomonadati</taxon>
        <taxon>Pseudomonadota</taxon>
        <taxon>Gammaproteobacteria</taxon>
        <taxon>Alteromonadales</taxon>
        <taxon>Ferrimonadaceae</taxon>
        <taxon>Ferrimonas</taxon>
    </lineage>
</organism>
<comment type="subcellular location">
    <subcellularLocation>
        <location evidence="2">Secreted</location>
    </subcellularLocation>
</comment>
<dbReference type="GeneID" id="67180270"/>
<keyword evidence="5" id="KW-0479">Metal-binding</keyword>
<dbReference type="STRING" id="550540.Fbal_0027"/>
<evidence type="ECO:0000256" key="10">
    <source>
        <dbReference type="PIRSR" id="PIRSR602169-1"/>
    </source>
</evidence>
<keyword evidence="3" id="KW-0964">Secreted</keyword>
<feature type="active site" evidence="10">
    <location>
        <position position="393"/>
    </location>
</feature>
<evidence type="ECO:0000256" key="3">
    <source>
        <dbReference type="ARBA" id="ARBA00022525"/>
    </source>
</evidence>
<dbReference type="EC" id="3.4.24.3" evidence="11"/>
<dbReference type="HOGENOM" id="CLU_462227_0_0_6"/>
<dbReference type="PROSITE" id="PS51257">
    <property type="entry name" value="PROKAR_LIPOPROTEIN"/>
    <property type="match status" value="1"/>
</dbReference>
<evidence type="ECO:0000313" key="12">
    <source>
        <dbReference type="Proteomes" id="UP000006683"/>
    </source>
</evidence>
<reference evidence="11 12" key="1">
    <citation type="journal article" date="2010" name="Stand. Genomic Sci.">
        <title>Complete genome sequence of Ferrimonas balearica type strain (PAT).</title>
        <authorList>
            <person name="Nolan M."/>
            <person name="Sikorski J."/>
            <person name="Davenport K."/>
            <person name="Lucas S."/>
            <person name="Glavina Del Rio T."/>
            <person name="Tice H."/>
            <person name="Cheng J."/>
            <person name="Goodwin L."/>
            <person name="Pitluck S."/>
            <person name="Liolios K."/>
            <person name="Ivanova N."/>
            <person name="Mavromatis K."/>
            <person name="Ovchinnikova G."/>
            <person name="Pati A."/>
            <person name="Chen A."/>
            <person name="Palaniappan K."/>
            <person name="Land M."/>
            <person name="Hauser L."/>
            <person name="Chang Y."/>
            <person name="Jeffries C."/>
            <person name="Tapia R."/>
            <person name="Brettin T."/>
            <person name="Detter J."/>
            <person name="Han C."/>
            <person name="Yasawong M."/>
            <person name="Rohde M."/>
            <person name="Tindall B."/>
            <person name="Goker M."/>
            <person name="Woyke T."/>
            <person name="Bristow J."/>
            <person name="Eisen J."/>
            <person name="Markowitz V."/>
            <person name="Hugenholtz P."/>
            <person name="Kyrpides N."/>
            <person name="Klenk H."/>
            <person name="Lapidus A."/>
        </authorList>
    </citation>
    <scope>NUCLEOTIDE SEQUENCE [LARGE SCALE GENOMIC DNA]</scope>
    <source>
        <strain evidence="12">DSM 9799 / CCM 4581 / KCTC 23876 / PAT</strain>
    </source>
</reference>
<evidence type="ECO:0000256" key="6">
    <source>
        <dbReference type="ARBA" id="ARBA00022729"/>
    </source>
</evidence>
<dbReference type="AlphaFoldDB" id="E1SV87"/>
<accession>E1SV87</accession>
<dbReference type="GO" id="GO:0008270">
    <property type="term" value="F:zinc ion binding"/>
    <property type="evidence" value="ECO:0007669"/>
    <property type="project" value="InterPro"/>
</dbReference>
<comment type="cofactor">
    <cofactor evidence="1">
        <name>Zn(2+)</name>
        <dbReference type="ChEBI" id="CHEBI:29105"/>
    </cofactor>
</comment>
<proteinExistence type="predicted"/>